<dbReference type="Gene3D" id="3.10.620.30">
    <property type="match status" value="1"/>
</dbReference>
<dbReference type="SUPFAM" id="SSF54001">
    <property type="entry name" value="Cysteine proteinases"/>
    <property type="match status" value="1"/>
</dbReference>
<evidence type="ECO:0000259" key="1">
    <source>
        <dbReference type="Pfam" id="PF13471"/>
    </source>
</evidence>
<evidence type="ECO:0000313" key="3">
    <source>
        <dbReference type="Proteomes" id="UP000238836"/>
    </source>
</evidence>
<dbReference type="Pfam" id="PF13471">
    <property type="entry name" value="Transglut_core3"/>
    <property type="match status" value="1"/>
</dbReference>
<dbReference type="NCBIfam" id="NF033537">
    <property type="entry name" value="lasso_biosyn_B2"/>
    <property type="match status" value="1"/>
</dbReference>
<comment type="caution">
    <text evidence="2">The sequence shown here is derived from an EMBL/GenBank/DDBJ whole genome shotgun (WGS) entry which is preliminary data.</text>
</comment>
<dbReference type="InterPro" id="IPR038765">
    <property type="entry name" value="Papain-like_cys_pep_sf"/>
</dbReference>
<dbReference type="Proteomes" id="UP000238836">
    <property type="component" value="Unassembled WGS sequence"/>
</dbReference>
<name>A0ABX5EMK5_9BACL</name>
<sequence>MDVFQFVQIGGNREFFIPDVPKGFLFRSMFYTLASLFRFSRFGANACLSRLEKAPVRYKVGFRNQDVEALFARKIITWTLFWIRILRNGKALCLERSIAIAYNLRLFGIPAQVVIGRKAAMTVTEKYDYHAWVELYDRPISDHVGVRSQFIEVNRVPNS</sequence>
<dbReference type="RefSeq" id="WP_106343400.1">
    <property type="nucleotide sequence ID" value="NZ_PVTZ01000031.1"/>
</dbReference>
<reference evidence="2 3" key="1">
    <citation type="submission" date="2018-03" db="EMBL/GenBank/DDBJ databases">
        <title>Genomic Encyclopedia of Archaeal and Bacterial Type Strains, Phase II (KMG-II): from individual species to whole genera.</title>
        <authorList>
            <person name="Goeker M."/>
        </authorList>
    </citation>
    <scope>NUCLEOTIDE SEQUENCE [LARGE SCALE GENOMIC DNA]</scope>
    <source>
        <strain evidence="2 3">RHA1</strain>
    </source>
</reference>
<feature type="domain" description="Microcin J25-processing protein McjB C-terminal" evidence="1">
    <location>
        <begin position="84"/>
        <end position="151"/>
    </location>
</feature>
<gene>
    <name evidence="2" type="ORF">CLV36_1316</name>
</gene>
<dbReference type="EMBL" id="PVTZ01000031">
    <property type="protein sequence ID" value="PRZ11639.1"/>
    <property type="molecule type" value="Genomic_DNA"/>
</dbReference>
<accession>A0ABX5EMK5</accession>
<organism evidence="2 3">
    <name type="scientific">Laceyella sediminis</name>
    <dbReference type="NCBI Taxonomy" id="573074"/>
    <lineage>
        <taxon>Bacteria</taxon>
        <taxon>Bacillati</taxon>
        <taxon>Bacillota</taxon>
        <taxon>Bacilli</taxon>
        <taxon>Bacillales</taxon>
        <taxon>Thermoactinomycetaceae</taxon>
        <taxon>Laceyella</taxon>
    </lineage>
</organism>
<dbReference type="InterPro" id="IPR032708">
    <property type="entry name" value="McjB_C"/>
</dbReference>
<protein>
    <submittedName>
        <fullName evidence="2">Transglutaminase superfamily protein</fullName>
    </submittedName>
</protein>
<dbReference type="InterPro" id="IPR053521">
    <property type="entry name" value="McjB-like"/>
</dbReference>
<keyword evidence="3" id="KW-1185">Reference proteome</keyword>
<evidence type="ECO:0000313" key="2">
    <source>
        <dbReference type="EMBL" id="PRZ11639.1"/>
    </source>
</evidence>
<proteinExistence type="predicted"/>